<dbReference type="PANTHER" id="PTHR38107">
    <property type="match status" value="1"/>
</dbReference>
<keyword evidence="13" id="KW-1133">Transmembrane helix</keyword>
<evidence type="ECO:0000256" key="10">
    <source>
        <dbReference type="HAMAP-Rule" id="MF_04110"/>
    </source>
</evidence>
<accession>A0A6J7W8E8</accession>
<comment type="function">
    <text evidence="10">Endolysin with lysozyme activity that degrades host peptidoglycans and participates with the holin and spanin proteins in the sequential events which lead to the programmed host cell lysis releasing the mature viral particles. Once the holin has permeabilized the host cell membrane, the endolysin can reach the periplasm and break down the peptidoglycan layer.</text>
</comment>
<dbReference type="InterPro" id="IPR002196">
    <property type="entry name" value="Glyco_hydro_24"/>
</dbReference>
<evidence type="ECO:0000256" key="3">
    <source>
        <dbReference type="ARBA" id="ARBA00022612"/>
    </source>
</evidence>
<keyword evidence="7 10" id="KW-0578">Host cell lysis by virus</keyword>
<dbReference type="PANTHER" id="PTHR38107:SF3">
    <property type="entry name" value="LYSOZYME RRRD-RELATED"/>
    <property type="match status" value="1"/>
</dbReference>
<dbReference type="InterPro" id="IPR023347">
    <property type="entry name" value="Lysozyme_dom_sf"/>
</dbReference>
<evidence type="ECO:0000256" key="12">
    <source>
        <dbReference type="SAM" id="MobiDB-lite"/>
    </source>
</evidence>
<evidence type="ECO:0000256" key="5">
    <source>
        <dbReference type="ARBA" id="ARBA00022801"/>
    </source>
</evidence>
<keyword evidence="2 10" id="KW-0929">Antimicrobial</keyword>
<evidence type="ECO:0000256" key="1">
    <source>
        <dbReference type="ARBA" id="ARBA00000632"/>
    </source>
</evidence>
<dbReference type="GO" id="GO:0016998">
    <property type="term" value="P:cell wall macromolecule catabolic process"/>
    <property type="evidence" value="ECO:0007669"/>
    <property type="project" value="InterPro"/>
</dbReference>
<evidence type="ECO:0000313" key="14">
    <source>
        <dbReference type="EMBL" id="CAB5170408.1"/>
    </source>
</evidence>
<keyword evidence="9 10" id="KW-0326">Glycosidase</keyword>
<dbReference type="GO" id="GO:0009253">
    <property type="term" value="P:peptidoglycan catabolic process"/>
    <property type="evidence" value="ECO:0007669"/>
    <property type="project" value="UniProtKB-UniRule"/>
</dbReference>
<dbReference type="InterPro" id="IPR034690">
    <property type="entry name" value="Endolysin_T4_type"/>
</dbReference>
<comment type="similarity">
    <text evidence="10 11">Belongs to the glycosyl hydrolase 24 family.</text>
</comment>
<dbReference type="InterPro" id="IPR051018">
    <property type="entry name" value="Bacteriophage_GH24"/>
</dbReference>
<evidence type="ECO:0000256" key="13">
    <source>
        <dbReference type="SAM" id="Phobius"/>
    </source>
</evidence>
<evidence type="ECO:0000256" key="4">
    <source>
        <dbReference type="ARBA" id="ARBA00022638"/>
    </source>
</evidence>
<keyword evidence="6 10" id="KW-0204">Cytolysis</keyword>
<keyword evidence="4 10" id="KW-0081">Bacteriolytic enzyme</keyword>
<keyword evidence="13" id="KW-0812">Transmembrane</keyword>
<feature type="compositionally biased region" description="Basic and acidic residues" evidence="12">
    <location>
        <begin position="149"/>
        <end position="162"/>
    </location>
</feature>
<proteinExistence type="inferred from homology"/>
<dbReference type="EC" id="3.2.1.17" evidence="10"/>
<comment type="subcellular location">
    <subcellularLocation>
        <location evidence="10">Host cytoplasm</location>
    </subcellularLocation>
    <text evidence="10">The endolysin is cytoplasmic, but can reach the periplasmic space with the help of the holins which disrupt the host cell membrane.</text>
</comment>
<evidence type="ECO:0000256" key="6">
    <source>
        <dbReference type="ARBA" id="ARBA00022852"/>
    </source>
</evidence>
<dbReference type="SUPFAM" id="SSF53955">
    <property type="entry name" value="Lysozyme-like"/>
    <property type="match status" value="1"/>
</dbReference>
<feature type="active site" description="Proton donor/acceptor" evidence="10">
    <location>
        <position position="25"/>
    </location>
</feature>
<dbReference type="InterPro" id="IPR033907">
    <property type="entry name" value="Endolysin_autolysin"/>
</dbReference>
<comment type="catalytic activity">
    <reaction evidence="1 10 11">
        <text>Hydrolysis of (1-&gt;4)-beta-linkages between N-acetylmuramic acid and N-acetyl-D-glucosamine residues in a peptidoglycan and between N-acetyl-D-glucosamine residues in chitodextrins.</text>
        <dbReference type="EC" id="3.2.1.17"/>
    </reaction>
</comment>
<keyword evidence="5 10" id="KW-0378">Hydrolase</keyword>
<sequence>MRMSDAGIDAMLKKFEGCKLKAYKCPAGIWTIGYGHTSAAGAPEVTSDLTISKEEALEILHRDLGQYEKGVAKLVKVELTQNQFDVLVDFAYNAGVGNFAKSGILKQVNAGAFDKVPDELMKWTKGGGKVLPGLVKRRQAECVWWRSNEHHPDDHTDHRSEPDTVPVKGMADSKQGNAALVTGGLAGLGAAKEVAAQVQDASDALEQILGLLKNTNFLIMIAICGLGAAIWFWRKKHLEEHGI</sequence>
<evidence type="ECO:0000256" key="9">
    <source>
        <dbReference type="ARBA" id="ARBA00023295"/>
    </source>
</evidence>
<feature type="transmembrane region" description="Helical" evidence="13">
    <location>
        <begin position="217"/>
        <end position="233"/>
    </location>
</feature>
<protein>
    <recommendedName>
        <fullName evidence="10">Endolysin</fullName>
        <ecNumber evidence="10">3.2.1.17</ecNumber>
    </recommendedName>
    <alternativeName>
        <fullName evidence="10">Lysis protein</fullName>
    </alternativeName>
    <alternativeName>
        <fullName evidence="10">Lysozyme</fullName>
    </alternativeName>
    <alternativeName>
        <fullName evidence="10">Muramidase</fullName>
    </alternativeName>
</protein>
<reference evidence="14" key="1">
    <citation type="submission" date="2020-05" db="EMBL/GenBank/DDBJ databases">
        <authorList>
            <person name="Chiriac C."/>
            <person name="Salcher M."/>
            <person name="Ghai R."/>
            <person name="Kavagutti S V."/>
        </authorList>
    </citation>
    <scope>NUCLEOTIDE SEQUENCE</scope>
</reference>
<dbReference type="InterPro" id="IPR023346">
    <property type="entry name" value="Lysozyme-like_dom_sf"/>
</dbReference>
<dbReference type="GO" id="GO:0044659">
    <property type="term" value="P:viral release from host cell by cytolysis"/>
    <property type="evidence" value="ECO:0007669"/>
    <property type="project" value="UniProtKB-UniRule"/>
</dbReference>
<dbReference type="HAMAP" id="MF_04110">
    <property type="entry name" value="ENDOLYSIN_T4"/>
    <property type="match status" value="1"/>
</dbReference>
<dbReference type="GO" id="GO:0003796">
    <property type="term" value="F:lysozyme activity"/>
    <property type="evidence" value="ECO:0007669"/>
    <property type="project" value="UniProtKB-UniRule"/>
</dbReference>
<dbReference type="GO" id="GO:0030430">
    <property type="term" value="C:host cell cytoplasm"/>
    <property type="evidence" value="ECO:0007669"/>
    <property type="project" value="UniProtKB-SubCell"/>
</dbReference>
<evidence type="ECO:0000256" key="7">
    <source>
        <dbReference type="ARBA" id="ARBA00023142"/>
    </source>
</evidence>
<evidence type="ECO:0000256" key="2">
    <source>
        <dbReference type="ARBA" id="ARBA00022529"/>
    </source>
</evidence>
<dbReference type="Gene3D" id="1.10.530.40">
    <property type="match status" value="1"/>
</dbReference>
<keyword evidence="8 10" id="KW-1035">Host cytoplasm</keyword>
<dbReference type="GO" id="GO:0042742">
    <property type="term" value="P:defense response to bacterium"/>
    <property type="evidence" value="ECO:0007669"/>
    <property type="project" value="UniProtKB-KW"/>
</dbReference>
<keyword evidence="13" id="KW-0472">Membrane</keyword>
<dbReference type="EMBL" id="LR798203">
    <property type="protein sequence ID" value="CAB5170408.1"/>
    <property type="molecule type" value="Genomic_DNA"/>
</dbReference>
<evidence type="ECO:0000256" key="8">
    <source>
        <dbReference type="ARBA" id="ARBA00023200"/>
    </source>
</evidence>
<feature type="active site" description="Proton donor/acceptor" evidence="10">
    <location>
        <position position="16"/>
    </location>
</feature>
<keyword evidence="3 10" id="KW-1188">Viral release from host cell</keyword>
<name>A0A6J7W8E8_9CAUD</name>
<dbReference type="CDD" id="cd00737">
    <property type="entry name" value="lyz_endolysin_autolysin"/>
    <property type="match status" value="1"/>
</dbReference>
<feature type="region of interest" description="Disordered" evidence="12">
    <location>
        <begin position="149"/>
        <end position="171"/>
    </location>
</feature>
<dbReference type="Pfam" id="PF00959">
    <property type="entry name" value="Phage_lysozyme"/>
    <property type="match status" value="1"/>
</dbReference>
<organism evidence="14">
    <name type="scientific">uncultured Caudovirales phage</name>
    <dbReference type="NCBI Taxonomy" id="2100421"/>
    <lineage>
        <taxon>Viruses</taxon>
        <taxon>Duplodnaviria</taxon>
        <taxon>Heunggongvirae</taxon>
        <taxon>Uroviricota</taxon>
        <taxon>Caudoviricetes</taxon>
        <taxon>Peduoviridae</taxon>
        <taxon>Maltschvirus</taxon>
        <taxon>Maltschvirus maltsch</taxon>
    </lineage>
</organism>
<gene>
    <name evidence="14" type="ORF">UFOVP155_23</name>
</gene>
<evidence type="ECO:0000256" key="11">
    <source>
        <dbReference type="RuleBase" id="RU003788"/>
    </source>
</evidence>